<dbReference type="AlphaFoldDB" id="A0A1I2TLE3"/>
<evidence type="ECO:0000313" key="5">
    <source>
        <dbReference type="EMBL" id="SFG65633.1"/>
    </source>
</evidence>
<feature type="chain" id="PRO_5011441384" evidence="3">
    <location>
        <begin position="20"/>
        <end position="748"/>
    </location>
</feature>
<evidence type="ECO:0000256" key="3">
    <source>
        <dbReference type="SAM" id="SignalP"/>
    </source>
</evidence>
<dbReference type="InterPro" id="IPR006665">
    <property type="entry name" value="OmpA-like"/>
</dbReference>
<evidence type="ECO:0000256" key="2">
    <source>
        <dbReference type="SAM" id="Coils"/>
    </source>
</evidence>
<dbReference type="Pfam" id="PF00691">
    <property type="entry name" value="OmpA"/>
    <property type="match status" value="1"/>
</dbReference>
<dbReference type="EMBL" id="FOPC01000006">
    <property type="protein sequence ID" value="SFG65633.1"/>
    <property type="molecule type" value="Genomic_DNA"/>
</dbReference>
<feature type="signal peptide" evidence="3">
    <location>
        <begin position="1"/>
        <end position="19"/>
    </location>
</feature>
<feature type="coiled-coil region" evidence="2">
    <location>
        <begin position="482"/>
        <end position="509"/>
    </location>
</feature>
<organism evidence="5 6">
    <name type="scientific">Algoriphagus hitonicola</name>
    <dbReference type="NCBI Taxonomy" id="435880"/>
    <lineage>
        <taxon>Bacteria</taxon>
        <taxon>Pseudomonadati</taxon>
        <taxon>Bacteroidota</taxon>
        <taxon>Cytophagia</taxon>
        <taxon>Cytophagales</taxon>
        <taxon>Cyclobacteriaceae</taxon>
        <taxon>Algoriphagus</taxon>
    </lineage>
</organism>
<dbReference type="GO" id="GO:0016020">
    <property type="term" value="C:membrane"/>
    <property type="evidence" value="ECO:0007669"/>
    <property type="project" value="UniProtKB-UniRule"/>
</dbReference>
<accession>A0A1I2TLE3</accession>
<keyword evidence="2" id="KW-0175">Coiled coil</keyword>
<dbReference type="PROSITE" id="PS51123">
    <property type="entry name" value="OMPA_2"/>
    <property type="match status" value="1"/>
</dbReference>
<dbReference type="STRING" id="435880.SAMN04487988_10692"/>
<dbReference type="Proteomes" id="UP000199642">
    <property type="component" value="Unassembled WGS sequence"/>
</dbReference>
<evidence type="ECO:0000313" key="6">
    <source>
        <dbReference type="Proteomes" id="UP000199642"/>
    </source>
</evidence>
<keyword evidence="1" id="KW-0472">Membrane</keyword>
<feature type="domain" description="OmpA-like" evidence="4">
    <location>
        <begin position="632"/>
        <end position="747"/>
    </location>
</feature>
<keyword evidence="6" id="KW-1185">Reference proteome</keyword>
<name>A0A1I2TLE3_9BACT</name>
<protein>
    <submittedName>
        <fullName evidence="5">OmpA family protein</fullName>
    </submittedName>
</protein>
<dbReference type="OrthoDB" id="654178at2"/>
<dbReference type="InterPro" id="IPR036737">
    <property type="entry name" value="OmpA-like_sf"/>
</dbReference>
<dbReference type="RefSeq" id="WP_092791143.1">
    <property type="nucleotide sequence ID" value="NZ_FOPC01000006.1"/>
</dbReference>
<dbReference type="Gene3D" id="3.30.1330.60">
    <property type="entry name" value="OmpA-like domain"/>
    <property type="match status" value="1"/>
</dbReference>
<dbReference type="SUPFAM" id="SSF103088">
    <property type="entry name" value="OmpA-like"/>
    <property type="match status" value="1"/>
</dbReference>
<keyword evidence="3" id="KW-0732">Signal</keyword>
<proteinExistence type="predicted"/>
<evidence type="ECO:0000259" key="4">
    <source>
        <dbReference type="PROSITE" id="PS51123"/>
    </source>
</evidence>
<sequence>MKKLLLTILLFSSVYSAFAQLHGYKWRLGISSGTTNYYGDIQPFGLESLSDLPNWYKRHQNYAPEWSYQASLEYALSPSIGLKLSAGTYQFGSADRFIQNDGTFAEPNQNFDRALNFQTRLMDAGLSFVIKPDNNWLLSGKSFFAPYLTFGAGIQQFNVRGDLLDEDGNRYDYSNNQPQVDGEFETELRPLNTERETAYRNLTPYANFGMGLRFRLTPQFELFAQSTFNYAFTDYLDDVSGRYQINYESSFQQYAARPGENRPIREQPYRGNPDGQNDWYIYHGVGIKFSFGAKKQSYRFPVISQRYQITPEKIADKFEPKDSADTTVRNDSPIINNYYTLIQIPSKNDKKTSIDSTKLKEKEALLSDQDSLIYDRDSISASLDSLVRYEKLIMTDTLIADSLKQLKKDSLANQRILLEDQINSLDSLKSQNDSILTQFNFEVDSLIEDKNEENLLAFLDSAWVLKSRNTSTESSSKSKSEYQNEMISRSELESELNNLRVEMLEAQAKRDSALIVAISNMENQRSNSDDQETRAPDLIRETFSEKETRYMERDEQEEARQNRILRDALLVGGAAAATSAVRGDDADSIRVQTEYVILDSLLLSKIQRDSILIDSLKNRPARTDTVVQKVRKNTLFYNSTIDVYFEINQNELGDGEKEKIEDFLTDIPEEESIQIELKGFADNTGSVQYNLNLIAQRVQSVKNFLTEELEIDADKISIAEGGLIQRGRAAGSRDEDRRVEIRVFKDKK</sequence>
<evidence type="ECO:0000256" key="1">
    <source>
        <dbReference type="PROSITE-ProRule" id="PRU00473"/>
    </source>
</evidence>
<reference evidence="6" key="1">
    <citation type="submission" date="2016-10" db="EMBL/GenBank/DDBJ databases">
        <authorList>
            <person name="Varghese N."/>
            <person name="Submissions S."/>
        </authorList>
    </citation>
    <scope>NUCLEOTIDE SEQUENCE [LARGE SCALE GENOMIC DNA]</scope>
    <source>
        <strain evidence="6">DSM 19315</strain>
    </source>
</reference>
<gene>
    <name evidence="5" type="ORF">SAMN04487988_10692</name>
</gene>